<comment type="cofactor">
    <cofactor evidence="3">
        <name>[4Fe-4S] cluster</name>
        <dbReference type="ChEBI" id="CHEBI:49883"/>
    </cofactor>
</comment>
<dbReference type="NCBIfam" id="TIGR03821">
    <property type="entry name" value="EFP_modif_epmB"/>
    <property type="match status" value="1"/>
</dbReference>
<evidence type="ECO:0000256" key="1">
    <source>
        <dbReference type="ARBA" id="ARBA00001352"/>
    </source>
</evidence>
<dbReference type="CDD" id="cd01335">
    <property type="entry name" value="Radical_SAM"/>
    <property type="match status" value="1"/>
</dbReference>
<dbReference type="InterPro" id="IPR022462">
    <property type="entry name" value="EpmB"/>
</dbReference>
<sequence length="323" mass="36430">MTKTWQDSLKTALKGNNQNAMRAHADFSPQAGQLFAPVVTSSVNKQINWLDDQDPLLLQFLPHVDELTEAADFHSDPVGDHLSTVVPGLIHKYHGRVLLIASGSCAVNCRYCFRRHFPYGQSYAPRNHWQAAIEYIKQHQEIHEVILSGGDPLTLSDKTLKSLTDQLLTIQQVKTLRIHSRIPTVLPTRIGNSFAIWSESFGLNKVMVLHVNHSNELSNDAIKAIQKLKSLGFTLLNQSVLLKNVNDSAAVLIELSHHLFKHGVLPYYLHLFDKVQNASHFDLPESHAIEIYQQMKKHLPGYLLPRLVREEAGEPSKSLINIK</sequence>
<evidence type="ECO:0000256" key="15">
    <source>
        <dbReference type="PIRSR" id="PIRSR603739-50"/>
    </source>
</evidence>
<dbReference type="Proteomes" id="UP000295724">
    <property type="component" value="Unassembled WGS sequence"/>
</dbReference>
<dbReference type="EMBL" id="SNZB01000004">
    <property type="protein sequence ID" value="TDR19510.1"/>
    <property type="molecule type" value="Genomic_DNA"/>
</dbReference>
<dbReference type="GO" id="GO:0046872">
    <property type="term" value="F:metal ion binding"/>
    <property type="evidence" value="ECO:0007669"/>
    <property type="project" value="UniProtKB-KW"/>
</dbReference>
<evidence type="ECO:0000256" key="5">
    <source>
        <dbReference type="ARBA" id="ARBA00022363"/>
    </source>
</evidence>
<feature type="binding site" evidence="14">
    <location>
        <position position="109"/>
    </location>
    <ligand>
        <name>[4Fe-4S] cluster</name>
        <dbReference type="ChEBI" id="CHEBI:49883"/>
        <note>4Fe-4S-S-AdoMet</note>
    </ligand>
</feature>
<evidence type="ECO:0000256" key="13">
    <source>
        <dbReference type="ARBA" id="ARBA00030756"/>
    </source>
</evidence>
<dbReference type="SFLD" id="SFLDG01070">
    <property type="entry name" value="PLP-dependent"/>
    <property type="match status" value="1"/>
</dbReference>
<comment type="caution">
    <text evidence="17">The sequence shown here is derived from an EMBL/GenBank/DDBJ whole genome shotgun (WGS) entry which is preliminary data.</text>
</comment>
<evidence type="ECO:0000256" key="10">
    <source>
        <dbReference type="ARBA" id="ARBA00023004"/>
    </source>
</evidence>
<dbReference type="RefSeq" id="WP_099019854.1">
    <property type="nucleotide sequence ID" value="NZ_NIHB01000004.1"/>
</dbReference>
<evidence type="ECO:0000256" key="8">
    <source>
        <dbReference type="ARBA" id="ARBA00022723"/>
    </source>
</evidence>
<feature type="domain" description="Radical SAM core" evidence="16">
    <location>
        <begin position="91"/>
        <end position="314"/>
    </location>
</feature>
<reference evidence="17 18" key="1">
    <citation type="submission" date="2019-03" db="EMBL/GenBank/DDBJ databases">
        <title>Genomic Encyclopedia of Type Strains, Phase IV (KMG-IV): sequencing the most valuable type-strain genomes for metagenomic binning, comparative biology and taxonomic classification.</title>
        <authorList>
            <person name="Goeker M."/>
        </authorList>
    </citation>
    <scope>NUCLEOTIDE SEQUENCE [LARGE SCALE GENOMIC DNA]</scope>
    <source>
        <strain evidence="17 18">DSM 25488</strain>
    </source>
</reference>
<evidence type="ECO:0000259" key="16">
    <source>
        <dbReference type="PROSITE" id="PS51918"/>
    </source>
</evidence>
<dbReference type="InterPro" id="IPR007197">
    <property type="entry name" value="rSAM"/>
</dbReference>
<evidence type="ECO:0000256" key="12">
    <source>
        <dbReference type="ARBA" id="ARBA00023235"/>
    </source>
</evidence>
<evidence type="ECO:0000256" key="9">
    <source>
        <dbReference type="ARBA" id="ARBA00022898"/>
    </source>
</evidence>
<keyword evidence="11 14" id="KW-0411">Iron-sulfur</keyword>
<keyword evidence="8 14" id="KW-0479">Metal-binding</keyword>
<dbReference type="InterPro" id="IPR003739">
    <property type="entry name" value="Lys_aminomutase/Glu_NH3_mut"/>
</dbReference>
<feature type="modified residue" description="N6-(pyridoxal phosphate)lysine" evidence="15">
    <location>
        <position position="317"/>
    </location>
</feature>
<evidence type="ECO:0000256" key="6">
    <source>
        <dbReference type="ARBA" id="ARBA00022485"/>
    </source>
</evidence>
<dbReference type="NCBIfam" id="TIGR00238">
    <property type="entry name" value="KamA family radical SAM protein"/>
    <property type="match status" value="1"/>
</dbReference>
<comment type="cofactor">
    <cofactor evidence="2 15">
        <name>pyridoxal 5'-phosphate</name>
        <dbReference type="ChEBI" id="CHEBI:597326"/>
    </cofactor>
</comment>
<keyword evidence="18" id="KW-1185">Reference proteome</keyword>
<dbReference type="OrthoDB" id="9770937at2"/>
<evidence type="ECO:0000256" key="2">
    <source>
        <dbReference type="ARBA" id="ARBA00001933"/>
    </source>
</evidence>
<dbReference type="InterPro" id="IPR058240">
    <property type="entry name" value="rSAM_sf"/>
</dbReference>
<organism evidence="17 18">
    <name type="scientific">Marinicella litoralis</name>
    <dbReference type="NCBI Taxonomy" id="644220"/>
    <lineage>
        <taxon>Bacteria</taxon>
        <taxon>Pseudomonadati</taxon>
        <taxon>Pseudomonadota</taxon>
        <taxon>Gammaproteobacteria</taxon>
        <taxon>Lysobacterales</taxon>
        <taxon>Marinicellaceae</taxon>
        <taxon>Marinicella</taxon>
    </lineage>
</organism>
<evidence type="ECO:0000313" key="17">
    <source>
        <dbReference type="EMBL" id="TDR19510.1"/>
    </source>
</evidence>
<dbReference type="SFLD" id="SFLDS00029">
    <property type="entry name" value="Radical_SAM"/>
    <property type="match status" value="1"/>
</dbReference>
<name>A0A4R6XN11_9GAMM</name>
<evidence type="ECO:0000256" key="7">
    <source>
        <dbReference type="ARBA" id="ARBA00022691"/>
    </source>
</evidence>
<dbReference type="InterPro" id="IPR013785">
    <property type="entry name" value="Aldolase_TIM"/>
</dbReference>
<proteinExistence type="inferred from homology"/>
<dbReference type="PIRSF" id="PIRSF004911">
    <property type="entry name" value="DUF160"/>
    <property type="match status" value="1"/>
</dbReference>
<comment type="similarity">
    <text evidence="4">Belongs to the radical SAM superfamily. KamA family.</text>
</comment>
<keyword evidence="7" id="KW-0949">S-adenosyl-L-methionine</keyword>
<evidence type="ECO:0000313" key="18">
    <source>
        <dbReference type="Proteomes" id="UP000295724"/>
    </source>
</evidence>
<dbReference type="Pfam" id="PF04055">
    <property type="entry name" value="Radical_SAM"/>
    <property type="match status" value="1"/>
</dbReference>
<accession>A0A4R6XN11</accession>
<keyword evidence="6 14" id="KW-0004">4Fe-4S</keyword>
<gene>
    <name evidence="17" type="ORF">C8D91_2066</name>
</gene>
<feature type="binding site" evidence="14">
    <location>
        <position position="112"/>
    </location>
    <ligand>
        <name>[4Fe-4S] cluster</name>
        <dbReference type="ChEBI" id="CHEBI:49883"/>
        <note>4Fe-4S-S-AdoMet</note>
    </ligand>
</feature>
<keyword evidence="10" id="KW-0408">Iron</keyword>
<feature type="binding site" evidence="14">
    <location>
        <position position="105"/>
    </location>
    <ligand>
        <name>[4Fe-4S] cluster</name>
        <dbReference type="ChEBI" id="CHEBI:49883"/>
        <note>4Fe-4S-S-AdoMet</note>
    </ligand>
</feature>
<dbReference type="PANTHER" id="PTHR30538">
    <property type="entry name" value="LYSINE 2,3-AMINOMUTASE-RELATED"/>
    <property type="match status" value="1"/>
</dbReference>
<dbReference type="GO" id="GO:0016853">
    <property type="term" value="F:isomerase activity"/>
    <property type="evidence" value="ECO:0007669"/>
    <property type="project" value="UniProtKB-KW"/>
</dbReference>
<dbReference type="PANTHER" id="PTHR30538:SF1">
    <property type="entry name" value="L-LYSINE 2,3-AMINOMUTASE"/>
    <property type="match status" value="1"/>
</dbReference>
<dbReference type="SFLD" id="SFLDF00314">
    <property type="entry name" value="L-lysine_2_3-aminomutase_(yjeK"/>
    <property type="match status" value="1"/>
</dbReference>
<keyword evidence="9 15" id="KW-0663">Pyridoxal phosphate</keyword>
<comment type="catalytic activity">
    <reaction evidence="1">
        <text>L-lysine = D-beta-lysine</text>
        <dbReference type="Rhea" id="RHEA:44148"/>
        <dbReference type="ChEBI" id="CHEBI:32551"/>
        <dbReference type="ChEBI" id="CHEBI:84138"/>
    </reaction>
</comment>
<dbReference type="SUPFAM" id="SSF102114">
    <property type="entry name" value="Radical SAM enzymes"/>
    <property type="match status" value="1"/>
</dbReference>
<evidence type="ECO:0000256" key="11">
    <source>
        <dbReference type="ARBA" id="ARBA00023014"/>
    </source>
</evidence>
<evidence type="ECO:0000256" key="3">
    <source>
        <dbReference type="ARBA" id="ARBA00001966"/>
    </source>
</evidence>
<protein>
    <recommendedName>
        <fullName evidence="5">L-lysine 2,3-aminomutase</fullName>
    </recommendedName>
    <alternativeName>
        <fullName evidence="13">EF-P post-translational modification enzyme B</fullName>
    </alternativeName>
</protein>
<dbReference type="Gene3D" id="3.20.20.70">
    <property type="entry name" value="Aldolase class I"/>
    <property type="match status" value="1"/>
</dbReference>
<keyword evidence="12" id="KW-0413">Isomerase</keyword>
<dbReference type="GO" id="GO:0051539">
    <property type="term" value="F:4 iron, 4 sulfur cluster binding"/>
    <property type="evidence" value="ECO:0007669"/>
    <property type="project" value="UniProtKB-KW"/>
</dbReference>
<evidence type="ECO:0000256" key="14">
    <source>
        <dbReference type="PIRSR" id="PIRSR004911-1"/>
    </source>
</evidence>
<dbReference type="AlphaFoldDB" id="A0A4R6XN11"/>
<evidence type="ECO:0000256" key="4">
    <source>
        <dbReference type="ARBA" id="ARBA00008703"/>
    </source>
</evidence>
<dbReference type="PROSITE" id="PS51918">
    <property type="entry name" value="RADICAL_SAM"/>
    <property type="match status" value="1"/>
</dbReference>